<dbReference type="EMBL" id="KZ150269">
    <property type="protein sequence ID" value="PZC71685.1"/>
    <property type="molecule type" value="Genomic_DNA"/>
</dbReference>
<organism evidence="3 4">
    <name type="scientific">Helicoverpa armigera</name>
    <name type="common">Cotton bollworm</name>
    <name type="synonym">Heliothis armigera</name>
    <dbReference type="NCBI Taxonomy" id="29058"/>
    <lineage>
        <taxon>Eukaryota</taxon>
        <taxon>Metazoa</taxon>
        <taxon>Ecdysozoa</taxon>
        <taxon>Arthropoda</taxon>
        <taxon>Hexapoda</taxon>
        <taxon>Insecta</taxon>
        <taxon>Pterygota</taxon>
        <taxon>Neoptera</taxon>
        <taxon>Endopterygota</taxon>
        <taxon>Lepidoptera</taxon>
        <taxon>Glossata</taxon>
        <taxon>Ditrysia</taxon>
        <taxon>Noctuoidea</taxon>
        <taxon>Noctuidae</taxon>
        <taxon>Heliothinae</taxon>
        <taxon>Helicoverpa</taxon>
    </lineage>
</organism>
<feature type="domain" description="Histone methyltransferase Tudor" evidence="2">
    <location>
        <begin position="503"/>
        <end position="538"/>
    </location>
</feature>
<evidence type="ECO:0000256" key="1">
    <source>
        <dbReference type="SAM" id="MobiDB-lite"/>
    </source>
</evidence>
<feature type="region of interest" description="Disordered" evidence="1">
    <location>
        <begin position="340"/>
        <end position="402"/>
    </location>
</feature>
<gene>
    <name evidence="3" type="primary">HaOG212738</name>
    <name evidence="3" type="ORF">B5X24_HaOG212738</name>
</gene>
<protein>
    <recommendedName>
        <fullName evidence="2">Histone methyltransferase Tudor domain-containing protein</fullName>
    </recommendedName>
</protein>
<sequence length="538" mass="60035">ARLNTSEVSIKTASNTEPLVIPETKINDPSQTTGQVQPKGGLEIFSLDSDDEDSSAKEKPETPHKMTALELEKARESSKCINYCCLNGSAVPFIPAEPAVVAYYNVLLADYQLRRLFSYKEISQRRRTYKKPETPHKMTALELEKARESSKCINYCCLNGSAVQFIPAEPAVVAYYDAGRKRRSMVCLPCAQVVADRNQNLIRGIKNLTPLLDLEMAKLSQDLVEISDSESEDEDMTPDEPKESIGDEGAKFVEDNLVKYLNDTWKKYDMDNRLKETQIMLDEEIEKMERDSVEIDAMLNECQAATDKLRNELYATFECRRHELPPIVLYDTPDTKFVGFESDPHADSTAASTETTDNRQAKRRLSSSSEVPAKRPAIPLGYTPLDTQPNKDPKAAIPLPDVKMDDDKDISVVKLSAEAAPAELPPPGEISRPPLRVSMAVYAMKNAFGPWLKGKVLDIQPKNPSAGAPFSVCRIKFDHKRQANGKVLPARCIAYSEPADVRMTIGTRLIALFKDSSKRESFYSGVVAEIPNPVNSYR</sequence>
<feature type="region of interest" description="Disordered" evidence="1">
    <location>
        <begin position="19"/>
        <end position="64"/>
    </location>
</feature>
<feature type="non-terminal residue" evidence="3">
    <location>
        <position position="1"/>
    </location>
</feature>
<evidence type="ECO:0000313" key="3">
    <source>
        <dbReference type="EMBL" id="PZC71685.1"/>
    </source>
</evidence>
<name>A0A2W1BCT3_HELAM</name>
<feature type="compositionally biased region" description="Basic and acidic residues" evidence="1">
    <location>
        <begin position="54"/>
        <end position="64"/>
    </location>
</feature>
<evidence type="ECO:0000259" key="2">
    <source>
        <dbReference type="Pfam" id="PF18359"/>
    </source>
</evidence>
<feature type="compositionally biased region" description="Polar residues" evidence="1">
    <location>
        <begin position="27"/>
        <end position="36"/>
    </location>
</feature>
<dbReference type="AlphaFoldDB" id="A0A2W1BCT3"/>
<proteinExistence type="predicted"/>
<keyword evidence="4" id="KW-1185">Reference proteome</keyword>
<dbReference type="Proteomes" id="UP000249218">
    <property type="component" value="Unassembled WGS sequence"/>
</dbReference>
<reference evidence="3 4" key="1">
    <citation type="journal article" date="2017" name="BMC Biol.">
        <title>Genomic innovations, transcriptional plasticity and gene loss underlying the evolution and divergence of two highly polyphagous and invasive Helicoverpa pest species.</title>
        <authorList>
            <person name="Pearce S.L."/>
            <person name="Clarke D.F."/>
            <person name="East P.D."/>
            <person name="Elfekih S."/>
            <person name="Gordon K.H."/>
            <person name="Jermiin L.S."/>
            <person name="McGaughran A."/>
            <person name="Oakeshott J.G."/>
            <person name="Papanikolaou A."/>
            <person name="Perera O.P."/>
            <person name="Rane R.V."/>
            <person name="Richards S."/>
            <person name="Tay W.T."/>
            <person name="Walsh T.K."/>
            <person name="Anderson A."/>
            <person name="Anderson C.J."/>
            <person name="Asgari S."/>
            <person name="Board P.G."/>
            <person name="Bretschneider A."/>
            <person name="Campbell P.M."/>
            <person name="Chertemps T."/>
            <person name="Christeller J.T."/>
            <person name="Coppin C.W."/>
            <person name="Downes S.J."/>
            <person name="Duan G."/>
            <person name="Farnsworth C.A."/>
            <person name="Good R.T."/>
            <person name="Han L.B."/>
            <person name="Han Y.C."/>
            <person name="Hatje K."/>
            <person name="Horne I."/>
            <person name="Huang Y.P."/>
            <person name="Hughes D.S."/>
            <person name="Jacquin-Joly E."/>
            <person name="James W."/>
            <person name="Jhangiani S."/>
            <person name="Kollmar M."/>
            <person name="Kuwar S.S."/>
            <person name="Li S."/>
            <person name="Liu N.Y."/>
            <person name="Maibeche M.T."/>
            <person name="Miller J.R."/>
            <person name="Montagne N."/>
            <person name="Perry T."/>
            <person name="Qu J."/>
            <person name="Song S.V."/>
            <person name="Sutton G.G."/>
            <person name="Vogel H."/>
            <person name="Walenz B.P."/>
            <person name="Xu W."/>
            <person name="Zhang H.J."/>
            <person name="Zou Z."/>
            <person name="Batterham P."/>
            <person name="Edwards O.R."/>
            <person name="Feyereisen R."/>
            <person name="Gibbs R.A."/>
            <person name="Heckel D.G."/>
            <person name="McGrath A."/>
            <person name="Robin C."/>
            <person name="Scherer S.E."/>
            <person name="Worley K.C."/>
            <person name="Wu Y.D."/>
        </authorList>
    </citation>
    <scope>NUCLEOTIDE SEQUENCE [LARGE SCALE GENOMIC DNA]</scope>
    <source>
        <strain evidence="3">Harm_GR_Male_#8</strain>
        <tissue evidence="3">Whole organism</tissue>
    </source>
</reference>
<evidence type="ECO:0000313" key="4">
    <source>
        <dbReference type="Proteomes" id="UP000249218"/>
    </source>
</evidence>
<feature type="compositionally biased region" description="Acidic residues" evidence="1">
    <location>
        <begin position="227"/>
        <end position="238"/>
    </location>
</feature>
<dbReference type="OrthoDB" id="5792673at2759"/>
<accession>A0A2W1BCT3</accession>
<dbReference type="Pfam" id="PF18359">
    <property type="entry name" value="Tudor_5"/>
    <property type="match status" value="1"/>
</dbReference>
<feature type="region of interest" description="Disordered" evidence="1">
    <location>
        <begin position="227"/>
        <end position="246"/>
    </location>
</feature>
<dbReference type="InterPro" id="IPR041291">
    <property type="entry name" value="TUDOR_5"/>
</dbReference>